<dbReference type="EMBL" id="JBHUHQ010000021">
    <property type="protein sequence ID" value="MFD2046055.1"/>
    <property type="molecule type" value="Genomic_DNA"/>
</dbReference>
<evidence type="ECO:0008006" key="4">
    <source>
        <dbReference type="Google" id="ProtNLM"/>
    </source>
</evidence>
<keyword evidence="3" id="KW-1185">Reference proteome</keyword>
<keyword evidence="1" id="KW-0472">Membrane</keyword>
<organism evidence="2 3">
    <name type="scientific">Ornithinibacillus salinisoli</name>
    <dbReference type="NCBI Taxonomy" id="1848459"/>
    <lineage>
        <taxon>Bacteria</taxon>
        <taxon>Bacillati</taxon>
        <taxon>Bacillota</taxon>
        <taxon>Bacilli</taxon>
        <taxon>Bacillales</taxon>
        <taxon>Bacillaceae</taxon>
        <taxon>Ornithinibacillus</taxon>
    </lineage>
</organism>
<protein>
    <recommendedName>
        <fullName evidence="4">ComG operon protein 7</fullName>
    </recommendedName>
</protein>
<name>A0ABW4W5C9_9BACI</name>
<accession>A0ABW4W5C9</accession>
<keyword evidence="1" id="KW-0812">Transmembrane</keyword>
<keyword evidence="1" id="KW-1133">Transmembrane helix</keyword>
<dbReference type="RefSeq" id="WP_377557003.1">
    <property type="nucleotide sequence ID" value="NZ_JBHUHQ010000021.1"/>
</dbReference>
<feature type="transmembrane region" description="Helical" evidence="1">
    <location>
        <begin position="7"/>
        <end position="28"/>
    </location>
</feature>
<evidence type="ECO:0000313" key="2">
    <source>
        <dbReference type="EMBL" id="MFD2046055.1"/>
    </source>
</evidence>
<evidence type="ECO:0000313" key="3">
    <source>
        <dbReference type="Proteomes" id="UP001597383"/>
    </source>
</evidence>
<dbReference type="Proteomes" id="UP001597383">
    <property type="component" value="Unassembled WGS sequence"/>
</dbReference>
<evidence type="ECO:0000256" key="1">
    <source>
        <dbReference type="SAM" id="Phobius"/>
    </source>
</evidence>
<comment type="caution">
    <text evidence="2">The sequence shown here is derived from an EMBL/GenBank/DDBJ whole genome shotgun (WGS) entry which is preliminary data.</text>
</comment>
<reference evidence="3" key="1">
    <citation type="journal article" date="2019" name="Int. J. Syst. Evol. Microbiol.">
        <title>The Global Catalogue of Microorganisms (GCM) 10K type strain sequencing project: providing services to taxonomists for standard genome sequencing and annotation.</title>
        <authorList>
            <consortium name="The Broad Institute Genomics Platform"/>
            <consortium name="The Broad Institute Genome Sequencing Center for Infectious Disease"/>
            <person name="Wu L."/>
            <person name="Ma J."/>
        </authorList>
    </citation>
    <scope>NUCLEOTIDE SEQUENCE [LARGE SCALE GENOMIC DNA]</scope>
    <source>
        <strain evidence="3">R28</strain>
    </source>
</reference>
<proteinExistence type="predicted"/>
<gene>
    <name evidence="2" type="ORF">ACFSJF_17385</name>
</gene>
<sequence length="117" mass="13493">MTNQKGFALPYVMFISLIVFIFVATNIVTFQNNLHVTNKIIENIKIETLFQMGYTNFYKDIESLINTEDTVTYVFPDGVVEITYFQLNDSTLSLYMNITTVNDTHYTVITQVELINA</sequence>